<protein>
    <recommendedName>
        <fullName evidence="6">LicD/FKTN/FKRP nucleotidyltransferase domain-containing protein</fullName>
    </recommendedName>
</protein>
<name>A0A8H4UJQ7_9HYPO</name>
<reference evidence="7" key="2">
    <citation type="submission" date="2020-05" db="EMBL/GenBank/DDBJ databases">
        <authorList>
            <person name="Kim H.-S."/>
            <person name="Proctor R.H."/>
            <person name="Brown D.W."/>
        </authorList>
    </citation>
    <scope>NUCLEOTIDE SEQUENCE</scope>
    <source>
        <strain evidence="7">NRRL 22465</strain>
    </source>
</reference>
<keyword evidence="3" id="KW-1133">Transmembrane helix</keyword>
<dbReference type="AlphaFoldDB" id="A0A8H4UJQ7"/>
<keyword evidence="8" id="KW-1185">Reference proteome</keyword>
<accession>A0A8H4UJQ7</accession>
<evidence type="ECO:0000256" key="3">
    <source>
        <dbReference type="ARBA" id="ARBA00022989"/>
    </source>
</evidence>
<evidence type="ECO:0000313" key="7">
    <source>
        <dbReference type="EMBL" id="KAF4977880.1"/>
    </source>
</evidence>
<evidence type="ECO:0000256" key="2">
    <source>
        <dbReference type="ARBA" id="ARBA00022692"/>
    </source>
</evidence>
<feature type="chain" id="PRO_5034575848" description="LicD/FKTN/FKRP nucleotidyltransferase domain-containing protein" evidence="5">
    <location>
        <begin position="19"/>
        <end position="258"/>
    </location>
</feature>
<dbReference type="OrthoDB" id="444255at2759"/>
<feature type="domain" description="LicD/FKTN/FKRP nucleotidyltransferase" evidence="6">
    <location>
        <begin position="80"/>
        <end position="183"/>
    </location>
</feature>
<evidence type="ECO:0000259" key="6">
    <source>
        <dbReference type="Pfam" id="PF04991"/>
    </source>
</evidence>
<dbReference type="Proteomes" id="UP000635477">
    <property type="component" value="Unassembled WGS sequence"/>
</dbReference>
<dbReference type="InterPro" id="IPR009644">
    <property type="entry name" value="FKTN/MNN4/W02B3.4-1"/>
</dbReference>
<dbReference type="EMBL" id="JABEYC010000413">
    <property type="protein sequence ID" value="KAF4977880.1"/>
    <property type="molecule type" value="Genomic_DNA"/>
</dbReference>
<sequence>MKVSAFCVVVSWLAGASASVIPEAIGRLAIPDAPPPKYFREASTHPHYDGRYMVEPLSLPDQNAGIKVLVQTYLATFRDLGVQTWLMHGSLLGWWWGKKIMPWDVDADVQVTEADMYWLAAYHNMTIYYYQYEGAPEGRFFQLEINPYFKHRGRDDWLNVIDARWIDMQNGLFIDITAARYDPGHAQGEGVLYDKHDHEYKDKYVFPLRDTTFEGLPAKIPYRYEEMLAAEYGKGALSKTQFHKYGPYQSITSSQNCC</sequence>
<keyword evidence="4" id="KW-0472">Membrane</keyword>
<evidence type="ECO:0000313" key="8">
    <source>
        <dbReference type="Proteomes" id="UP000635477"/>
    </source>
</evidence>
<evidence type="ECO:0000256" key="1">
    <source>
        <dbReference type="ARBA" id="ARBA00004167"/>
    </source>
</evidence>
<dbReference type="GO" id="GO:0016020">
    <property type="term" value="C:membrane"/>
    <property type="evidence" value="ECO:0007669"/>
    <property type="project" value="UniProtKB-SubCell"/>
</dbReference>
<keyword evidence="5" id="KW-0732">Signal</keyword>
<comment type="subcellular location">
    <subcellularLocation>
        <location evidence="1">Membrane</location>
        <topology evidence="1">Single-pass membrane protein</topology>
    </subcellularLocation>
</comment>
<dbReference type="PANTHER" id="PTHR15407">
    <property type="entry name" value="FUKUTIN-RELATED"/>
    <property type="match status" value="1"/>
</dbReference>
<keyword evidence="2" id="KW-0812">Transmembrane</keyword>
<gene>
    <name evidence="7" type="ORF">FZEAL_5654</name>
</gene>
<evidence type="ECO:0000256" key="4">
    <source>
        <dbReference type="ARBA" id="ARBA00023136"/>
    </source>
</evidence>
<comment type="caution">
    <text evidence="7">The sequence shown here is derived from an EMBL/GenBank/DDBJ whole genome shotgun (WGS) entry which is preliminary data.</text>
</comment>
<reference evidence="7" key="1">
    <citation type="journal article" date="2020" name="BMC Genomics">
        <title>Correction to: Identification and distribution of gene clusters required for synthesis of sphingolipid metabolism inhibitors in diverse species of the filamentous fungus Fusarium.</title>
        <authorList>
            <person name="Kim H.S."/>
            <person name="Lohmar J.M."/>
            <person name="Busman M."/>
            <person name="Brown D.W."/>
            <person name="Naumann T.A."/>
            <person name="Divon H.H."/>
            <person name="Lysoe E."/>
            <person name="Uhlig S."/>
            <person name="Proctor R.H."/>
        </authorList>
    </citation>
    <scope>NUCLEOTIDE SEQUENCE</scope>
    <source>
        <strain evidence="7">NRRL 22465</strain>
    </source>
</reference>
<dbReference type="PANTHER" id="PTHR15407:SF32">
    <property type="entry name" value="PROTEIN (MNN4), PUTATIVE (AFU_ORTHOLOGUE AFUA_1G03790)-RELATED"/>
    <property type="match status" value="1"/>
</dbReference>
<feature type="domain" description="LicD/FKTN/FKRP nucleotidyltransferase" evidence="6">
    <location>
        <begin position="195"/>
        <end position="233"/>
    </location>
</feature>
<feature type="signal peptide" evidence="5">
    <location>
        <begin position="1"/>
        <end position="18"/>
    </location>
</feature>
<evidence type="ECO:0000256" key="5">
    <source>
        <dbReference type="SAM" id="SignalP"/>
    </source>
</evidence>
<proteinExistence type="predicted"/>
<organism evidence="7 8">
    <name type="scientific">Fusarium zealandicum</name>
    <dbReference type="NCBI Taxonomy" id="1053134"/>
    <lineage>
        <taxon>Eukaryota</taxon>
        <taxon>Fungi</taxon>
        <taxon>Dikarya</taxon>
        <taxon>Ascomycota</taxon>
        <taxon>Pezizomycotina</taxon>
        <taxon>Sordariomycetes</taxon>
        <taxon>Hypocreomycetidae</taxon>
        <taxon>Hypocreales</taxon>
        <taxon>Nectriaceae</taxon>
        <taxon>Fusarium</taxon>
        <taxon>Fusarium staphyleae species complex</taxon>
    </lineage>
</organism>
<dbReference type="Pfam" id="PF04991">
    <property type="entry name" value="LicD"/>
    <property type="match status" value="2"/>
</dbReference>
<dbReference type="InterPro" id="IPR007074">
    <property type="entry name" value="LicD/FKTN/FKRP_NTP_transf"/>
</dbReference>
<dbReference type="GO" id="GO:0009100">
    <property type="term" value="P:glycoprotein metabolic process"/>
    <property type="evidence" value="ECO:0007669"/>
    <property type="project" value="UniProtKB-ARBA"/>
</dbReference>